<feature type="compositionally biased region" description="Pro residues" evidence="3">
    <location>
        <begin position="376"/>
        <end position="385"/>
    </location>
</feature>
<dbReference type="AlphaFoldDB" id="A0A9D3QIU6"/>
<keyword evidence="1 2" id="KW-0175">Coiled coil</keyword>
<feature type="compositionally biased region" description="Basic and acidic residues" evidence="3">
    <location>
        <begin position="80"/>
        <end position="92"/>
    </location>
</feature>
<comment type="caution">
    <text evidence="4">The sequence shown here is derived from an EMBL/GenBank/DDBJ whole genome shotgun (WGS) entry which is preliminary data.</text>
</comment>
<evidence type="ECO:0000256" key="2">
    <source>
        <dbReference type="SAM" id="Coils"/>
    </source>
</evidence>
<evidence type="ECO:0008006" key="6">
    <source>
        <dbReference type="Google" id="ProtNLM"/>
    </source>
</evidence>
<dbReference type="GO" id="GO:0005737">
    <property type="term" value="C:cytoplasm"/>
    <property type="evidence" value="ECO:0007669"/>
    <property type="project" value="UniProtKB-ARBA"/>
</dbReference>
<evidence type="ECO:0000313" key="5">
    <source>
        <dbReference type="Proteomes" id="UP001046870"/>
    </source>
</evidence>
<evidence type="ECO:0000256" key="1">
    <source>
        <dbReference type="ARBA" id="ARBA00023054"/>
    </source>
</evidence>
<accession>A0A9D3QIU6</accession>
<gene>
    <name evidence="4" type="ORF">MATL_G00032650</name>
</gene>
<feature type="region of interest" description="Disordered" evidence="3">
    <location>
        <begin position="80"/>
        <end position="110"/>
    </location>
</feature>
<protein>
    <recommendedName>
        <fullName evidence="6">TNFAIP3 interacting protein 1</fullName>
    </recommendedName>
</protein>
<evidence type="ECO:0000313" key="4">
    <source>
        <dbReference type="EMBL" id="KAG7488328.1"/>
    </source>
</evidence>
<dbReference type="GO" id="GO:0071222">
    <property type="term" value="P:cellular response to lipopolysaccharide"/>
    <property type="evidence" value="ECO:0007669"/>
    <property type="project" value="TreeGrafter"/>
</dbReference>
<dbReference type="Gene3D" id="1.20.5.990">
    <property type="entry name" value="Nemo cc2-lz domain - 1d5 darpin complex"/>
    <property type="match status" value="1"/>
</dbReference>
<proteinExistence type="predicted"/>
<name>A0A9D3QIU6_MEGAT</name>
<dbReference type="Proteomes" id="UP001046870">
    <property type="component" value="Chromosome 2"/>
</dbReference>
<feature type="region of interest" description="Disordered" evidence="3">
    <location>
        <begin position="351"/>
        <end position="406"/>
    </location>
</feature>
<sequence>MKAFNEPNGGPVRMRGWDAELQNFGHSERCDSVELNSDLRLWIKGIHPSQEALGPTRRSGSVSAGSDWQVQAVPVLEKKQRTSVEARSKMPRESLNNTAEVVGSKPGLGGTIPEDVQGRLGILETQKRELLEVNRKWDEQYQNMKKHYESKVMELRKKLAICDASAPEEEECERKRTDLEERLLQAEQNTETVLKRNSVVSAELLEAERQTRRLRLQNATLTRRGQQQESEIRRLNEVLREALLSTQDETRTQVEVLTHQLQIYEEDFLKERADRRRLKERNAELEGRVAALHAELELARSQVTGTSPAAPKPWRSARCGGCHGASRLAPAAGATVCTMSCSPVPPRQPPFAPCVPQTSPPQHQRHQSSHQRSAPSPDPPSPDLPGTPWTPHKSKGTTRATETTEH</sequence>
<dbReference type="EMBL" id="JAFDVH010000002">
    <property type="protein sequence ID" value="KAG7488328.1"/>
    <property type="molecule type" value="Genomic_DNA"/>
</dbReference>
<dbReference type="OrthoDB" id="5969558at2759"/>
<organism evidence="4 5">
    <name type="scientific">Megalops atlanticus</name>
    <name type="common">Tarpon</name>
    <name type="synonym">Clupea gigantea</name>
    <dbReference type="NCBI Taxonomy" id="7932"/>
    <lineage>
        <taxon>Eukaryota</taxon>
        <taxon>Metazoa</taxon>
        <taxon>Chordata</taxon>
        <taxon>Craniata</taxon>
        <taxon>Vertebrata</taxon>
        <taxon>Euteleostomi</taxon>
        <taxon>Actinopterygii</taxon>
        <taxon>Neopterygii</taxon>
        <taxon>Teleostei</taxon>
        <taxon>Elopiformes</taxon>
        <taxon>Megalopidae</taxon>
        <taxon>Megalops</taxon>
    </lineage>
</organism>
<feature type="compositionally biased region" description="Polar residues" evidence="3">
    <location>
        <begin position="397"/>
        <end position="406"/>
    </location>
</feature>
<dbReference type="PANTHER" id="PTHR31882:SF2">
    <property type="entry name" value="TNFAIP3-INTERACTING PROTEIN 3"/>
    <property type="match status" value="1"/>
</dbReference>
<dbReference type="GO" id="GO:0006357">
    <property type="term" value="P:regulation of transcription by RNA polymerase II"/>
    <property type="evidence" value="ECO:0007669"/>
    <property type="project" value="TreeGrafter"/>
</dbReference>
<dbReference type="GO" id="GO:0043122">
    <property type="term" value="P:regulation of canonical NF-kappaB signal transduction"/>
    <property type="evidence" value="ECO:0007669"/>
    <property type="project" value="UniProtKB-ARBA"/>
</dbReference>
<feature type="coiled-coil region" evidence="2">
    <location>
        <begin position="138"/>
        <end position="302"/>
    </location>
</feature>
<keyword evidence="5" id="KW-1185">Reference proteome</keyword>
<evidence type="ECO:0000256" key="3">
    <source>
        <dbReference type="SAM" id="MobiDB-lite"/>
    </source>
</evidence>
<reference evidence="4" key="1">
    <citation type="submission" date="2021-01" db="EMBL/GenBank/DDBJ databases">
        <authorList>
            <person name="Zahm M."/>
            <person name="Roques C."/>
            <person name="Cabau C."/>
            <person name="Klopp C."/>
            <person name="Donnadieu C."/>
            <person name="Jouanno E."/>
            <person name="Lampietro C."/>
            <person name="Louis A."/>
            <person name="Herpin A."/>
            <person name="Echchiki A."/>
            <person name="Berthelot C."/>
            <person name="Parey E."/>
            <person name="Roest-Crollius H."/>
            <person name="Braasch I."/>
            <person name="Postlethwait J."/>
            <person name="Bobe J."/>
            <person name="Montfort J."/>
            <person name="Bouchez O."/>
            <person name="Begum T."/>
            <person name="Mejri S."/>
            <person name="Adams A."/>
            <person name="Chen W.-J."/>
            <person name="Guiguen Y."/>
        </authorList>
    </citation>
    <scope>NUCLEOTIDE SEQUENCE</scope>
    <source>
        <strain evidence="4">YG-15Mar2019-1</strain>
        <tissue evidence="4">Brain</tissue>
    </source>
</reference>
<dbReference type="PANTHER" id="PTHR31882">
    <property type="entry name" value="TNFAIP3-INTERACTING PROTEIN COILED COIL FAMILY MEMBER"/>
    <property type="match status" value="1"/>
</dbReference>